<evidence type="ECO:0000256" key="1">
    <source>
        <dbReference type="SAM" id="MobiDB-lite"/>
    </source>
</evidence>
<dbReference type="RefSeq" id="WP_176069782.1">
    <property type="nucleotide sequence ID" value="NZ_JABWMJ010000006.1"/>
</dbReference>
<name>A0A7Y6TXD5_9BURK</name>
<feature type="signal peptide" evidence="2">
    <location>
        <begin position="1"/>
        <end position="20"/>
    </location>
</feature>
<comment type="caution">
    <text evidence="3">The sequence shown here is derived from an EMBL/GenBank/DDBJ whole genome shotgun (WGS) entry which is preliminary data.</text>
</comment>
<organism evidence="3 4">
    <name type="scientific">Piscinibacter koreensis</name>
    <dbReference type="NCBI Taxonomy" id="2742824"/>
    <lineage>
        <taxon>Bacteria</taxon>
        <taxon>Pseudomonadati</taxon>
        <taxon>Pseudomonadota</taxon>
        <taxon>Betaproteobacteria</taxon>
        <taxon>Burkholderiales</taxon>
        <taxon>Sphaerotilaceae</taxon>
        <taxon>Piscinibacter</taxon>
    </lineage>
</organism>
<feature type="chain" id="PRO_5031319263" evidence="2">
    <location>
        <begin position="21"/>
        <end position="144"/>
    </location>
</feature>
<feature type="region of interest" description="Disordered" evidence="1">
    <location>
        <begin position="69"/>
        <end position="144"/>
    </location>
</feature>
<evidence type="ECO:0000313" key="3">
    <source>
        <dbReference type="EMBL" id="NUZ06936.1"/>
    </source>
</evidence>
<keyword evidence="2" id="KW-0732">Signal</keyword>
<gene>
    <name evidence="3" type="ORF">HQN59_14320</name>
</gene>
<proteinExistence type="predicted"/>
<accession>A0A7Y6TXD5</accession>
<protein>
    <submittedName>
        <fullName evidence="3">Uncharacterized protein</fullName>
    </submittedName>
</protein>
<reference evidence="3 4" key="1">
    <citation type="submission" date="2020-06" db="EMBL/GenBank/DDBJ databases">
        <title>Schlegella sp. ID0723 isolated from air conditioner.</title>
        <authorList>
            <person name="Kim D.Y."/>
            <person name="Kim D.-U."/>
        </authorList>
    </citation>
    <scope>NUCLEOTIDE SEQUENCE [LARGE SCALE GENOMIC DNA]</scope>
    <source>
        <strain evidence="3 4">ID0723</strain>
    </source>
</reference>
<evidence type="ECO:0000256" key="2">
    <source>
        <dbReference type="SAM" id="SignalP"/>
    </source>
</evidence>
<dbReference type="Proteomes" id="UP000529637">
    <property type="component" value="Unassembled WGS sequence"/>
</dbReference>
<dbReference type="AlphaFoldDB" id="A0A7Y6TXD5"/>
<sequence length="144" mass="15538">MRPAHVVSFALLALPLAASASCFSIYSPRNVLVYQSTVNPIDLSLPISQALRPRFPNHHLVMDPDESACTEVGAGSASARLDRRGSGRSRGTEQILETSPLLRDGRSPMDPSASLDESEYLDNTPARPATVERRGRAAATPRAR</sequence>
<evidence type="ECO:0000313" key="4">
    <source>
        <dbReference type="Proteomes" id="UP000529637"/>
    </source>
</evidence>
<dbReference type="EMBL" id="JABWMJ010000006">
    <property type="protein sequence ID" value="NUZ06936.1"/>
    <property type="molecule type" value="Genomic_DNA"/>
</dbReference>
<keyword evidence="4" id="KW-1185">Reference proteome</keyword>
<dbReference type="PROSITE" id="PS51257">
    <property type="entry name" value="PROKAR_LIPOPROTEIN"/>
    <property type="match status" value="1"/>
</dbReference>